<name>A0A7E5A246_PANRE</name>
<keyword evidence="2" id="KW-1185">Reference proteome</keyword>
<dbReference type="WBParaSite" id="Pan_g9228.t1">
    <property type="protein sequence ID" value="Pan_g9228.t1"/>
    <property type="gene ID" value="Pan_g9228"/>
</dbReference>
<accession>A0A7E5A246</accession>
<protein>
    <submittedName>
        <fullName evidence="3">ATP-dependent DNA helicase</fullName>
    </submittedName>
</protein>
<sequence>MFKREKIYESLRKRVITHAEARDLLNKLDAIPADPQPDNPLLDLNDPPSPLSLAIDQPKSDDESDSLDGVEVVSQSDSEENCEEDLYERIVPSNEPLPAEQANFIYAGKFLSGSSSKAGIKNEIELASLTSGHLVNANASSVFRLVDTLASHYDVSTSYFCGKCDYPLLTPSSVCRICNTSAGRSLEYKPFGVATSSLIVQLEYILTKNIDFFLNPPNIDPSDRSELHTWHNSGNDGFIKLHLILNTDGVSPKQCFQGELNPVYASIGNLPAHRRGLLGNICCTSVITGRGKPGNEIWKIVVDDLQPQLAYLTETGITCNGIIFKLGHLDVTIDIMAANDIFASVGHCSIGPGCLKCFTLPVRVGNASKWPTELSDDLRTPESYITDAINHENGLKGLTQWYRIQTPFEWRVDGLHTLDKGIILTYKDIYLRTKSQVAKWNTVFMNGRYPDCTVFRPRTLEQSNRFTANDNRTVYFVLFPLIFYSTFEKFPITSATAFLNYLVLRHMASRYLNSDTIDLLIITLDYLGEHINNVFDGRFQQMKAHLLFVHAREDLRSRGTPYDYTTAPFEAMNRVIKVKYHPYDTRSLTSTIMKNLLAWKEWARKATNFLDNDSINPNFRKALELLLPKTRIKKVRYRAVKENGLFDNSVVRFLFDGKHQYGRILDIEPDGSCLIEPYTTRPLLNTFLDDTTLPHHLKSALAAFKTVISLVDLVVGLDDPIIVNPSSIVECCCSLNVEGKTYVYDLSFRGPSK</sequence>
<feature type="compositionally biased region" description="Low complexity" evidence="1">
    <location>
        <begin position="39"/>
        <end position="54"/>
    </location>
</feature>
<feature type="region of interest" description="Disordered" evidence="1">
    <location>
        <begin position="29"/>
        <end position="75"/>
    </location>
</feature>
<dbReference type="AlphaFoldDB" id="A0A7E5A246"/>
<evidence type="ECO:0000313" key="3">
    <source>
        <dbReference type="WBParaSite" id="Pan_g9228.t1"/>
    </source>
</evidence>
<reference evidence="2" key="1">
    <citation type="journal article" date="2013" name="Genetics">
        <title>The draft genome and transcriptome of Panagrellus redivivus are shaped by the harsh demands of a free-living lifestyle.</title>
        <authorList>
            <person name="Srinivasan J."/>
            <person name="Dillman A.R."/>
            <person name="Macchietto M.G."/>
            <person name="Heikkinen L."/>
            <person name="Lakso M."/>
            <person name="Fracchia K.M."/>
            <person name="Antoshechkin I."/>
            <person name="Mortazavi A."/>
            <person name="Wong G."/>
            <person name="Sternberg P.W."/>
        </authorList>
    </citation>
    <scope>NUCLEOTIDE SEQUENCE [LARGE SCALE GENOMIC DNA]</scope>
    <source>
        <strain evidence="2">MT8872</strain>
    </source>
</reference>
<evidence type="ECO:0000256" key="1">
    <source>
        <dbReference type="SAM" id="MobiDB-lite"/>
    </source>
</evidence>
<evidence type="ECO:0000313" key="2">
    <source>
        <dbReference type="Proteomes" id="UP000492821"/>
    </source>
</evidence>
<reference evidence="3" key="2">
    <citation type="submission" date="2020-10" db="UniProtKB">
        <authorList>
            <consortium name="WormBaseParasite"/>
        </authorList>
    </citation>
    <scope>IDENTIFICATION</scope>
</reference>
<organism evidence="2 3">
    <name type="scientific">Panagrellus redivivus</name>
    <name type="common">Microworm</name>
    <dbReference type="NCBI Taxonomy" id="6233"/>
    <lineage>
        <taxon>Eukaryota</taxon>
        <taxon>Metazoa</taxon>
        <taxon>Ecdysozoa</taxon>
        <taxon>Nematoda</taxon>
        <taxon>Chromadorea</taxon>
        <taxon>Rhabditida</taxon>
        <taxon>Tylenchina</taxon>
        <taxon>Panagrolaimomorpha</taxon>
        <taxon>Panagrolaimoidea</taxon>
        <taxon>Panagrolaimidae</taxon>
        <taxon>Panagrellus</taxon>
    </lineage>
</organism>
<proteinExistence type="predicted"/>
<dbReference type="Proteomes" id="UP000492821">
    <property type="component" value="Unassembled WGS sequence"/>
</dbReference>